<reference evidence="3 4" key="1">
    <citation type="journal article" date="2011" name="J. Bacteriol.">
        <title>Complete genome sequence of the plant pathogen Ralstonia solanacearum strain Po82.</title>
        <authorList>
            <person name="Xu J."/>
            <person name="Zheng H.J."/>
            <person name="Liu L."/>
            <person name="Pan Z.C."/>
            <person name="Prior P."/>
            <person name="Tang B."/>
            <person name="Xu J.S."/>
            <person name="Zhang H."/>
            <person name="Tian Q."/>
            <person name="Zhang L.Q."/>
            <person name="Feng J."/>
        </authorList>
    </citation>
    <scope>NUCLEOTIDE SEQUENCE [LARGE SCALE GENOMIC DNA]</scope>
    <source>
        <strain evidence="3 4">Po82</strain>
    </source>
</reference>
<evidence type="ECO:0000259" key="2">
    <source>
        <dbReference type="Pfam" id="PF12395"/>
    </source>
</evidence>
<organism evidence="3 4">
    <name type="scientific">Ralstonia solanacearum (strain Po82)</name>
    <dbReference type="NCBI Taxonomy" id="1031711"/>
    <lineage>
        <taxon>Bacteria</taxon>
        <taxon>Pseudomonadati</taxon>
        <taxon>Pseudomonadota</taxon>
        <taxon>Betaproteobacteria</taxon>
        <taxon>Burkholderiales</taxon>
        <taxon>Burkholderiaceae</taxon>
        <taxon>Ralstonia</taxon>
        <taxon>Ralstonia solanacearum species complex</taxon>
    </lineage>
</organism>
<proteinExistence type="predicted"/>
<feature type="domain" description="DUF3658" evidence="2">
    <location>
        <begin position="208"/>
        <end position="310"/>
    </location>
</feature>
<dbReference type="KEGG" id="rsn:RSPO_c00395"/>
<evidence type="ECO:0000259" key="1">
    <source>
        <dbReference type="Pfam" id="PF08874"/>
    </source>
</evidence>
<evidence type="ECO:0000313" key="3">
    <source>
        <dbReference type="EMBL" id="AEG67699.1"/>
    </source>
</evidence>
<evidence type="ECO:0000313" key="4">
    <source>
        <dbReference type="Proteomes" id="UP000007953"/>
    </source>
</evidence>
<dbReference type="HOGENOM" id="CLU_1053229_0_0_4"/>
<dbReference type="EMBL" id="CP002819">
    <property type="protein sequence ID" value="AEG67699.1"/>
    <property type="molecule type" value="Genomic_DNA"/>
</dbReference>
<protein>
    <submittedName>
        <fullName evidence="3">Uncharacterized protein</fullName>
    </submittedName>
</protein>
<sequence>MVCNKTPIFARRPGRRRWRPPVRRETREKMTHLKWNIGCTEQNDSMPPHTVATIAAMQYIHVVNGDVAGTALKQALAQAGRPDSVVVLRDDLAVGPLADVDGASMARSGFWQRVAPTSNIDFAAEMHDALASLAELRESATEVAIWHGQSASDQLMLRRVAFHLHQAPQRINEIGMDVRELDTPGAQGTLTTIGMYPGARLARRFSTIAPVSVLRIGRLAYEWQQTVRENADVRLWKGNTLVPVSYGTVDEVILEHVPTDWASARDVVASIMGAIDGLLASDWFVFWRCRELVGNGQLLLRGESDSLTTCELRRNVSVTV</sequence>
<feature type="domain" description="DUF1835" evidence="1">
    <location>
        <begin position="60"/>
        <end position="175"/>
    </location>
</feature>
<dbReference type="AlphaFoldDB" id="F6G704"/>
<name>F6G704_RALS8</name>
<accession>F6G704</accession>
<dbReference type="PATRIC" id="fig|1031711.3.peg.381"/>
<dbReference type="Proteomes" id="UP000007953">
    <property type="component" value="Chromosome"/>
</dbReference>
<dbReference type="eggNOG" id="ENOG5030QRA">
    <property type="taxonomic scope" value="Bacteria"/>
</dbReference>
<dbReference type="Pfam" id="PF08874">
    <property type="entry name" value="DUF1835"/>
    <property type="match status" value="1"/>
</dbReference>
<dbReference type="Pfam" id="PF12395">
    <property type="entry name" value="DUF3658"/>
    <property type="match status" value="1"/>
</dbReference>
<dbReference type="InterPro" id="IPR014973">
    <property type="entry name" value="DUF1835"/>
</dbReference>
<gene>
    <name evidence="3" type="ordered locus">RSPO_c00395</name>
</gene>
<dbReference type="InterPro" id="IPR022123">
    <property type="entry name" value="DUF3658"/>
</dbReference>